<feature type="region of interest" description="Disordered" evidence="1">
    <location>
        <begin position="45"/>
        <end position="65"/>
    </location>
</feature>
<comment type="caution">
    <text evidence="2">The sequence shown here is derived from an EMBL/GenBank/DDBJ whole genome shotgun (WGS) entry which is preliminary data.</text>
</comment>
<feature type="compositionally biased region" description="Acidic residues" evidence="1">
    <location>
        <begin position="47"/>
        <end position="56"/>
    </location>
</feature>
<sequence length="152" mass="17179">MSNGSRDGAQDMDTDFQSDRALSLWAPILLGMMGNPRRRRRLRRFELDEEDGEISDGEARRGGDTDLDRELESIIRSRRRSSATILQLLQGIRDGMASETENPDNDRDTFIVAAFGGKRPQQIRNSSSTKRGDRGHADCQNQGEFAMFCVLR</sequence>
<accession>A0ABR2SWY1</accession>
<evidence type="ECO:0000256" key="1">
    <source>
        <dbReference type="SAM" id="MobiDB-lite"/>
    </source>
</evidence>
<organism evidence="2 3">
    <name type="scientific">Hibiscus sabdariffa</name>
    <name type="common">roselle</name>
    <dbReference type="NCBI Taxonomy" id="183260"/>
    <lineage>
        <taxon>Eukaryota</taxon>
        <taxon>Viridiplantae</taxon>
        <taxon>Streptophyta</taxon>
        <taxon>Embryophyta</taxon>
        <taxon>Tracheophyta</taxon>
        <taxon>Spermatophyta</taxon>
        <taxon>Magnoliopsida</taxon>
        <taxon>eudicotyledons</taxon>
        <taxon>Gunneridae</taxon>
        <taxon>Pentapetalae</taxon>
        <taxon>rosids</taxon>
        <taxon>malvids</taxon>
        <taxon>Malvales</taxon>
        <taxon>Malvaceae</taxon>
        <taxon>Malvoideae</taxon>
        <taxon>Hibiscus</taxon>
    </lineage>
</organism>
<reference evidence="2 3" key="1">
    <citation type="journal article" date="2024" name="G3 (Bethesda)">
        <title>Genome assembly of Hibiscus sabdariffa L. provides insights into metabolisms of medicinal natural products.</title>
        <authorList>
            <person name="Kim T."/>
        </authorList>
    </citation>
    <scope>NUCLEOTIDE SEQUENCE [LARGE SCALE GENOMIC DNA]</scope>
    <source>
        <strain evidence="2">TK-2024</strain>
        <tissue evidence="2">Old leaves</tissue>
    </source>
</reference>
<name>A0ABR2SWY1_9ROSI</name>
<dbReference type="Proteomes" id="UP001396334">
    <property type="component" value="Unassembled WGS sequence"/>
</dbReference>
<proteinExistence type="predicted"/>
<protein>
    <submittedName>
        <fullName evidence="2">Uncharacterized protein</fullName>
    </submittedName>
</protein>
<gene>
    <name evidence="2" type="ORF">V6N11_026624</name>
</gene>
<evidence type="ECO:0000313" key="3">
    <source>
        <dbReference type="Proteomes" id="UP001396334"/>
    </source>
</evidence>
<evidence type="ECO:0000313" key="2">
    <source>
        <dbReference type="EMBL" id="KAK9029511.1"/>
    </source>
</evidence>
<dbReference type="EMBL" id="JBBPBN010000011">
    <property type="protein sequence ID" value="KAK9029511.1"/>
    <property type="molecule type" value="Genomic_DNA"/>
</dbReference>
<keyword evidence="3" id="KW-1185">Reference proteome</keyword>